<evidence type="ECO:0000313" key="2">
    <source>
        <dbReference type="EMBL" id="KAJ1522486.1"/>
    </source>
</evidence>
<organism evidence="2 3">
    <name type="scientific">Megalurothrips usitatus</name>
    <name type="common">bean blossom thrips</name>
    <dbReference type="NCBI Taxonomy" id="439358"/>
    <lineage>
        <taxon>Eukaryota</taxon>
        <taxon>Metazoa</taxon>
        <taxon>Ecdysozoa</taxon>
        <taxon>Arthropoda</taxon>
        <taxon>Hexapoda</taxon>
        <taxon>Insecta</taxon>
        <taxon>Pterygota</taxon>
        <taxon>Neoptera</taxon>
        <taxon>Paraneoptera</taxon>
        <taxon>Thysanoptera</taxon>
        <taxon>Terebrantia</taxon>
        <taxon>Thripoidea</taxon>
        <taxon>Thripidae</taxon>
        <taxon>Megalurothrips</taxon>
    </lineage>
</organism>
<dbReference type="InterPro" id="IPR036514">
    <property type="entry name" value="SGNH_hydro_sf"/>
</dbReference>
<dbReference type="SUPFAM" id="SSF52266">
    <property type="entry name" value="SGNH hydrolase"/>
    <property type="match status" value="1"/>
</dbReference>
<feature type="region of interest" description="Disordered" evidence="1">
    <location>
        <begin position="214"/>
        <end position="248"/>
    </location>
</feature>
<comment type="caution">
    <text evidence="2">The sequence shown here is derived from an EMBL/GenBank/DDBJ whole genome shotgun (WGS) entry which is preliminary data.</text>
</comment>
<accession>A0AAV7X925</accession>
<protein>
    <submittedName>
        <fullName evidence="2">Uncharacterized protein</fullName>
    </submittedName>
</protein>
<feature type="region of interest" description="Disordered" evidence="1">
    <location>
        <begin position="263"/>
        <end position="311"/>
    </location>
</feature>
<name>A0AAV7X925_9NEOP</name>
<proteinExistence type="predicted"/>
<gene>
    <name evidence="2" type="ORF">ONE63_001676</name>
</gene>
<evidence type="ECO:0000256" key="1">
    <source>
        <dbReference type="SAM" id="MobiDB-lite"/>
    </source>
</evidence>
<evidence type="ECO:0000313" key="3">
    <source>
        <dbReference type="Proteomes" id="UP001075354"/>
    </source>
</evidence>
<feature type="compositionally biased region" description="Polar residues" evidence="1">
    <location>
        <begin position="299"/>
        <end position="309"/>
    </location>
</feature>
<dbReference type="Gene3D" id="3.40.50.1110">
    <property type="entry name" value="SGNH hydrolase"/>
    <property type="match status" value="1"/>
</dbReference>
<feature type="compositionally biased region" description="Low complexity" evidence="1">
    <location>
        <begin position="268"/>
        <end position="280"/>
    </location>
</feature>
<dbReference type="EMBL" id="JAPTSV010000011">
    <property type="protein sequence ID" value="KAJ1522486.1"/>
    <property type="molecule type" value="Genomic_DNA"/>
</dbReference>
<dbReference type="AlphaFoldDB" id="A0AAV7X925"/>
<dbReference type="Proteomes" id="UP001075354">
    <property type="component" value="Chromosome 11"/>
</dbReference>
<reference evidence="2" key="1">
    <citation type="submission" date="2022-12" db="EMBL/GenBank/DDBJ databases">
        <title>Chromosome-level genome assembly of the bean flower thrips Megalurothrips usitatus.</title>
        <authorList>
            <person name="Ma L."/>
            <person name="Liu Q."/>
            <person name="Li H."/>
            <person name="Cai W."/>
        </authorList>
    </citation>
    <scope>NUCLEOTIDE SEQUENCE</scope>
    <source>
        <strain evidence="2">Cailab_2022a</strain>
    </source>
</reference>
<sequence>MPELQGENRKNLVCKGPALHNKGIVLIGTNDLIKNVPLEATKQGLKKVVKNLCAQMEQLVLMTVPLIPRQAEKDTKHLESLRALNKCIESVAAEAINDLKLQPTPKVFVLETEDCFIEQDKIKNHLYESGKEREYSKGTVSTTAPESNARGIGCLGDWYTINCSGKGNLEKFHEPAAYFIIKNVCTVPKPSSVNGSMSYTAETLNLIKEILPNSSTKPDKVTKKRGQGRSLFPDSDAEEDVPMNSAESSVHISVNSSLSDKSISFPLRSSPRRCASPASSKEPQSQPVNRMSPRRSMPGSPTHQLQPTKKTFAAIERPPEEGEFVLTEFEKKGESVYYVGKVLS</sequence>
<keyword evidence="3" id="KW-1185">Reference proteome</keyword>